<reference evidence="2" key="1">
    <citation type="journal article" date="2018" name="BMC Genomics">
        <title>Genomic insights into host adaptation between the wheat stripe rust pathogen (Puccinia striiformis f. sp. tritici) and the barley stripe rust pathogen (Puccinia striiformis f. sp. hordei).</title>
        <authorList>
            <person name="Xia C."/>
            <person name="Wang M."/>
            <person name="Yin C."/>
            <person name="Cornejo O.E."/>
            <person name="Hulbert S.H."/>
            <person name="Chen X."/>
        </authorList>
    </citation>
    <scope>NUCLEOTIDE SEQUENCE [LARGE SCALE GENOMIC DNA]</scope>
    <source>
        <strain evidence="2">93-210</strain>
    </source>
</reference>
<organism evidence="1 2">
    <name type="scientific">Puccinia striiformis f. sp. tritici</name>
    <dbReference type="NCBI Taxonomy" id="168172"/>
    <lineage>
        <taxon>Eukaryota</taxon>
        <taxon>Fungi</taxon>
        <taxon>Dikarya</taxon>
        <taxon>Basidiomycota</taxon>
        <taxon>Pucciniomycotina</taxon>
        <taxon>Pucciniomycetes</taxon>
        <taxon>Pucciniales</taxon>
        <taxon>Pucciniaceae</taxon>
        <taxon>Puccinia</taxon>
    </lineage>
</organism>
<dbReference type="Proteomes" id="UP001060170">
    <property type="component" value="Chromosome 17"/>
</dbReference>
<name>A0ACC0DR80_9BASI</name>
<evidence type="ECO:0000313" key="1">
    <source>
        <dbReference type="EMBL" id="KAI7937047.1"/>
    </source>
</evidence>
<keyword evidence="2" id="KW-1185">Reference proteome</keyword>
<protein>
    <submittedName>
        <fullName evidence="1">Uncharacterized protein</fullName>
    </submittedName>
</protein>
<reference evidence="2" key="2">
    <citation type="journal article" date="2018" name="Mol. Plant Microbe Interact.">
        <title>Genome sequence resources for the wheat stripe rust pathogen (Puccinia striiformis f. sp. tritici) and the barley stripe rust pathogen (Puccinia striiformis f. sp. hordei).</title>
        <authorList>
            <person name="Xia C."/>
            <person name="Wang M."/>
            <person name="Yin C."/>
            <person name="Cornejo O.E."/>
            <person name="Hulbert S.H."/>
            <person name="Chen X."/>
        </authorList>
    </citation>
    <scope>NUCLEOTIDE SEQUENCE [LARGE SCALE GENOMIC DNA]</scope>
    <source>
        <strain evidence="2">93-210</strain>
    </source>
</reference>
<accession>A0ACC0DR80</accession>
<comment type="caution">
    <text evidence="1">The sequence shown here is derived from an EMBL/GenBank/DDBJ whole genome shotgun (WGS) entry which is preliminary data.</text>
</comment>
<evidence type="ECO:0000313" key="2">
    <source>
        <dbReference type="Proteomes" id="UP001060170"/>
    </source>
</evidence>
<sequence length="147" mass="15638">MDKSTDSHQENTLIQTPTTATIPASSSPVTTHPATARILLPQPKTKIRNNSPVDAGVTLVCVSPNGTLLAGDSMGTVVRLWDIHNGLLLEKLKGHLDSVYSVAFPPDRKFLVSGSLNGLWNISALHDHDGYSPSNQTGGATLESKDL</sequence>
<dbReference type="EMBL" id="CM045881">
    <property type="protein sequence ID" value="KAI7937047.1"/>
    <property type="molecule type" value="Genomic_DNA"/>
</dbReference>
<proteinExistence type="predicted"/>
<reference evidence="1 2" key="3">
    <citation type="journal article" date="2022" name="Microbiol. Spectr.">
        <title>Folding features and dynamics of 3D genome architecture in plant fungal pathogens.</title>
        <authorList>
            <person name="Xia C."/>
        </authorList>
    </citation>
    <scope>NUCLEOTIDE SEQUENCE [LARGE SCALE GENOMIC DNA]</scope>
    <source>
        <strain evidence="1 2">93-210</strain>
    </source>
</reference>
<gene>
    <name evidence="1" type="ORF">MJO28_015946</name>
</gene>